<organism evidence="1 2">
    <name type="scientific">Bacteroides nordii</name>
    <dbReference type="NCBI Taxonomy" id="291645"/>
    <lineage>
        <taxon>Bacteria</taxon>
        <taxon>Pseudomonadati</taxon>
        <taxon>Bacteroidota</taxon>
        <taxon>Bacteroidia</taxon>
        <taxon>Bacteroidales</taxon>
        <taxon>Bacteroidaceae</taxon>
        <taxon>Bacteroides</taxon>
    </lineage>
</organism>
<protein>
    <recommendedName>
        <fullName evidence="3">DUF4304 domain-containing protein</fullName>
    </recommendedName>
</protein>
<dbReference type="RefSeq" id="WP_122201056.1">
    <property type="nucleotide sequence ID" value="NZ_CABJFV010000003.1"/>
</dbReference>
<reference evidence="1 2" key="1">
    <citation type="submission" date="2018-08" db="EMBL/GenBank/DDBJ databases">
        <title>A genome reference for cultivated species of the human gut microbiota.</title>
        <authorList>
            <person name="Zou Y."/>
            <person name="Xue W."/>
            <person name="Luo G."/>
        </authorList>
    </citation>
    <scope>NUCLEOTIDE SEQUENCE [LARGE SCALE GENOMIC DNA]</scope>
    <source>
        <strain evidence="1 2">AM40-30BH</strain>
    </source>
</reference>
<name>A0A413VU65_9BACE</name>
<accession>A0A413VU65</accession>
<comment type="caution">
    <text evidence="1">The sequence shown here is derived from an EMBL/GenBank/DDBJ whole genome shotgun (WGS) entry which is preliminary data.</text>
</comment>
<dbReference type="Proteomes" id="UP000284379">
    <property type="component" value="Unassembled WGS sequence"/>
</dbReference>
<evidence type="ECO:0008006" key="3">
    <source>
        <dbReference type="Google" id="ProtNLM"/>
    </source>
</evidence>
<dbReference type="EMBL" id="QSGO01000003">
    <property type="protein sequence ID" value="RHB37073.1"/>
    <property type="molecule type" value="Genomic_DNA"/>
</dbReference>
<dbReference type="AlphaFoldDB" id="A0A413VU65"/>
<proteinExistence type="predicted"/>
<sequence>MKELKKQIAELLHQKLSIYGFKKKGQWEYVRTVENNNVIQIIGLTFSHPERDVIAVSLTFWIIYKNINEVAMKFGEPDCCTKYYRPMVATTISDLIPGTCYREWCFTLKDDYSTIADNTKEIVDVIIQYGFPYFETSSKESNLIDMIKRYGDDGRLIPIIYYIHNEKAKALEHIEKHIKKKSEWPTKEDYESAKRLAGEGGHFVMVENNALKYYMEFVENFKRILNEENRD</sequence>
<evidence type="ECO:0000313" key="1">
    <source>
        <dbReference type="EMBL" id="RHB37073.1"/>
    </source>
</evidence>
<evidence type="ECO:0000313" key="2">
    <source>
        <dbReference type="Proteomes" id="UP000284379"/>
    </source>
</evidence>
<gene>
    <name evidence="1" type="ORF">DW888_05855</name>
</gene>